<feature type="domain" description="Histidine kinase" evidence="8">
    <location>
        <begin position="204"/>
        <end position="447"/>
    </location>
</feature>
<dbReference type="Pfam" id="PF02518">
    <property type="entry name" value="HATPase_c"/>
    <property type="match status" value="1"/>
</dbReference>
<dbReference type="InterPro" id="IPR005467">
    <property type="entry name" value="His_kinase_dom"/>
</dbReference>
<dbReference type="SMART" id="SM00387">
    <property type="entry name" value="HATPase_c"/>
    <property type="match status" value="1"/>
</dbReference>
<dbReference type="CDD" id="cd16922">
    <property type="entry name" value="HATPase_EvgS-ArcB-TorS-like"/>
    <property type="match status" value="1"/>
</dbReference>
<dbReference type="InterPro" id="IPR003661">
    <property type="entry name" value="HisK_dim/P_dom"/>
</dbReference>
<dbReference type="InterPro" id="IPR000700">
    <property type="entry name" value="PAS-assoc_C"/>
</dbReference>
<dbReference type="CDD" id="cd00082">
    <property type="entry name" value="HisKA"/>
    <property type="match status" value="1"/>
</dbReference>
<dbReference type="InterPro" id="IPR036890">
    <property type="entry name" value="HATPase_C_sf"/>
</dbReference>
<dbReference type="Pfam" id="PF00072">
    <property type="entry name" value="Response_reg"/>
    <property type="match status" value="1"/>
</dbReference>
<dbReference type="PROSITE" id="PS50112">
    <property type="entry name" value="PAS"/>
    <property type="match status" value="1"/>
</dbReference>
<dbReference type="NCBIfam" id="TIGR00229">
    <property type="entry name" value="sensory_box"/>
    <property type="match status" value="1"/>
</dbReference>
<evidence type="ECO:0000313" key="13">
    <source>
        <dbReference type="Proteomes" id="UP001206595"/>
    </source>
</evidence>
<dbReference type="Proteomes" id="UP001206595">
    <property type="component" value="Unassembled WGS sequence"/>
</dbReference>
<dbReference type="InterPro" id="IPR000014">
    <property type="entry name" value="PAS"/>
</dbReference>
<evidence type="ECO:0000256" key="5">
    <source>
        <dbReference type="ARBA" id="ARBA00022777"/>
    </source>
</evidence>
<evidence type="ECO:0000256" key="7">
    <source>
        <dbReference type="SAM" id="MobiDB-lite"/>
    </source>
</evidence>
<dbReference type="InterPro" id="IPR011006">
    <property type="entry name" value="CheY-like_superfamily"/>
</dbReference>
<dbReference type="GO" id="GO:0000155">
    <property type="term" value="F:phosphorelay sensor kinase activity"/>
    <property type="evidence" value="ECO:0007669"/>
    <property type="project" value="InterPro"/>
</dbReference>
<proteinExistence type="predicted"/>
<keyword evidence="13" id="KW-1185">Reference proteome</keyword>
<feature type="compositionally biased region" description="Polar residues" evidence="7">
    <location>
        <begin position="469"/>
        <end position="484"/>
    </location>
</feature>
<dbReference type="InterPro" id="IPR003594">
    <property type="entry name" value="HATPase_dom"/>
</dbReference>
<dbReference type="Gene3D" id="3.30.565.10">
    <property type="entry name" value="Histidine kinase-like ATPase, C-terminal domain"/>
    <property type="match status" value="1"/>
</dbReference>
<dbReference type="Gene3D" id="3.30.450.20">
    <property type="entry name" value="PAS domain"/>
    <property type="match status" value="1"/>
</dbReference>
<dbReference type="SUPFAM" id="SSF55874">
    <property type="entry name" value="ATPase domain of HSP90 chaperone/DNA topoisomerase II/histidine kinase"/>
    <property type="match status" value="1"/>
</dbReference>
<dbReference type="CDD" id="cd00130">
    <property type="entry name" value="PAS"/>
    <property type="match status" value="1"/>
</dbReference>
<dbReference type="Pfam" id="PF00512">
    <property type="entry name" value="HisKA"/>
    <property type="match status" value="1"/>
</dbReference>
<dbReference type="CDD" id="cd17546">
    <property type="entry name" value="REC_hyHK_CKI1_RcsC-like"/>
    <property type="match status" value="1"/>
</dbReference>
<dbReference type="PROSITE" id="PS50109">
    <property type="entry name" value="HIS_KIN"/>
    <property type="match status" value="1"/>
</dbReference>
<dbReference type="Gene3D" id="3.40.50.2300">
    <property type="match status" value="1"/>
</dbReference>
<dbReference type="EMBL" id="MU620952">
    <property type="protein sequence ID" value="KAI8576608.1"/>
    <property type="molecule type" value="Genomic_DNA"/>
</dbReference>
<comment type="catalytic activity">
    <reaction evidence="1">
        <text>ATP + protein L-histidine = ADP + protein N-phospho-L-histidine.</text>
        <dbReference type="EC" id="2.7.13.3"/>
    </reaction>
</comment>
<dbReference type="EC" id="2.7.13.3" evidence="2"/>
<dbReference type="InterPro" id="IPR036097">
    <property type="entry name" value="HisK_dim/P_sf"/>
</dbReference>
<dbReference type="PROSITE" id="PS50110">
    <property type="entry name" value="RESPONSE_REGULATORY"/>
    <property type="match status" value="1"/>
</dbReference>
<dbReference type="PANTHER" id="PTHR43047">
    <property type="entry name" value="TWO-COMPONENT HISTIDINE PROTEIN KINASE"/>
    <property type="match status" value="1"/>
</dbReference>
<evidence type="ECO:0000256" key="3">
    <source>
        <dbReference type="ARBA" id="ARBA00022553"/>
    </source>
</evidence>
<protein>
    <recommendedName>
        <fullName evidence="2">histidine kinase</fullName>
        <ecNumber evidence="2">2.7.13.3</ecNumber>
    </recommendedName>
</protein>
<dbReference type="Gene3D" id="1.10.287.130">
    <property type="match status" value="1"/>
</dbReference>
<dbReference type="SMART" id="SM00388">
    <property type="entry name" value="HisKA"/>
    <property type="match status" value="1"/>
</dbReference>
<dbReference type="SUPFAM" id="SSF47384">
    <property type="entry name" value="Homodimeric domain of signal transducing histidine kinase"/>
    <property type="match status" value="1"/>
</dbReference>
<dbReference type="GeneID" id="75916749"/>
<dbReference type="SMART" id="SM00086">
    <property type="entry name" value="PAC"/>
    <property type="match status" value="1"/>
</dbReference>
<evidence type="ECO:0000256" key="1">
    <source>
        <dbReference type="ARBA" id="ARBA00000085"/>
    </source>
</evidence>
<dbReference type="SMART" id="SM00448">
    <property type="entry name" value="REC"/>
    <property type="match status" value="1"/>
</dbReference>
<dbReference type="PRINTS" id="PR00344">
    <property type="entry name" value="BCTRLSENSOR"/>
</dbReference>
<dbReference type="FunFam" id="3.30.565.10:FF:000010">
    <property type="entry name" value="Sensor histidine kinase RcsC"/>
    <property type="match status" value="1"/>
</dbReference>
<organism evidence="12 13">
    <name type="scientific">Umbelopsis ramanniana AG</name>
    <dbReference type="NCBI Taxonomy" id="1314678"/>
    <lineage>
        <taxon>Eukaryota</taxon>
        <taxon>Fungi</taxon>
        <taxon>Fungi incertae sedis</taxon>
        <taxon>Mucoromycota</taxon>
        <taxon>Mucoromycotina</taxon>
        <taxon>Umbelopsidomycetes</taxon>
        <taxon>Umbelopsidales</taxon>
        <taxon>Umbelopsidaceae</taxon>
        <taxon>Umbelopsis</taxon>
    </lineage>
</organism>
<name>A0AAD5E3R6_UMBRA</name>
<dbReference type="InterPro" id="IPR035965">
    <property type="entry name" value="PAS-like_dom_sf"/>
</dbReference>
<evidence type="ECO:0000256" key="6">
    <source>
        <dbReference type="PROSITE-ProRule" id="PRU00169"/>
    </source>
</evidence>
<feature type="region of interest" description="Disordered" evidence="7">
    <location>
        <begin position="465"/>
        <end position="484"/>
    </location>
</feature>
<keyword evidence="5" id="KW-0418">Kinase</keyword>
<evidence type="ECO:0000256" key="4">
    <source>
        <dbReference type="ARBA" id="ARBA00022679"/>
    </source>
</evidence>
<sequence length="634" mass="71342">MSSPCAYQHCRTFELERRKVAEAALHKSIRMISETTESVLSREKDRYQNVLSSLPVGVYGITFGDDDDFYINKRFSQLVGRSENEIREHGWIDVIHPDDRKAVETNWPFCSFHNTEEFKFLANCHEYRLIHSNGDIIWVKADTTPTTAEDGHILGYLHTLMDITELKNTERGRLEAKQAAEEHQRHRAEEAEHHKERQDQWIDSLCHELRNPLNGISGNVELLEDGIEHRRAILSKPTLEESDIQSLREQLPLDQESVLAVKNCVAQQKVITDDVLSVSKLELGKVVLKKVDFNLDTVLSDIIKMFQAEVAAKGLGIVTKFDSLPSTIRNDPQRLTQVVINLLVNAINFTDSGKITVTTRRIPSNGMENMVKISITDTGVGMNPKEKANLFQRFTQPTSKNTFHEYGGSGLGLYISKNLVKLMGGDFSVESEKGRGSVFSFTIRDDHIEDGALKSHTEKIQVSKPLDISSPSNNVSSANGLPESPTQACVNRQIRTILLVEDNKINQNMMKRLLKMKGYEVLIADNGKLALSAFETKSFDLIIMDIQMPIMDGITATKEIRKLEKENAAAPIPIVGLSGNAREFHAVNALKSGLVRSFFHIFCWSSNDTDVDNIESLHDKTSEQGRTICCHRTV</sequence>
<dbReference type="SUPFAM" id="SSF55785">
    <property type="entry name" value="PYP-like sensor domain (PAS domain)"/>
    <property type="match status" value="1"/>
</dbReference>
<reference evidence="12" key="1">
    <citation type="submission" date="2021-06" db="EMBL/GenBank/DDBJ databases">
        <authorList>
            <consortium name="DOE Joint Genome Institute"/>
            <person name="Mondo S.J."/>
            <person name="Amses K.R."/>
            <person name="Simmons D.R."/>
            <person name="Longcore J.E."/>
            <person name="Seto K."/>
            <person name="Alves G.H."/>
            <person name="Bonds A.E."/>
            <person name="Quandt C.A."/>
            <person name="Davis W.J."/>
            <person name="Chang Y."/>
            <person name="Letcher P.M."/>
            <person name="Powell M.J."/>
            <person name="Kuo A."/>
            <person name="Labutti K."/>
            <person name="Pangilinan J."/>
            <person name="Andreopoulos W."/>
            <person name="Tritt A."/>
            <person name="Riley R."/>
            <person name="Hundley H."/>
            <person name="Johnson J."/>
            <person name="Lipzen A."/>
            <person name="Barry K."/>
            <person name="Berbee M.L."/>
            <person name="Buchler N.E."/>
            <person name="Grigoriev I.V."/>
            <person name="Spatafora J.W."/>
            <person name="Stajich J.E."/>
            <person name="James T.Y."/>
        </authorList>
    </citation>
    <scope>NUCLEOTIDE SEQUENCE</scope>
    <source>
        <strain evidence="12">AG</strain>
    </source>
</reference>
<gene>
    <name evidence="12" type="ORF">K450DRAFT_255834</name>
</gene>
<feature type="domain" description="Response regulatory" evidence="9">
    <location>
        <begin position="496"/>
        <end position="619"/>
    </location>
</feature>
<evidence type="ECO:0000259" key="8">
    <source>
        <dbReference type="PROSITE" id="PS50109"/>
    </source>
</evidence>
<feature type="domain" description="PAC" evidence="11">
    <location>
        <begin position="123"/>
        <end position="175"/>
    </location>
</feature>
<dbReference type="AlphaFoldDB" id="A0AAD5E3R6"/>
<feature type="modified residue" description="4-aspartylphosphate" evidence="6">
    <location>
        <position position="545"/>
    </location>
</feature>
<dbReference type="PROSITE" id="PS50113">
    <property type="entry name" value="PAC"/>
    <property type="match status" value="1"/>
</dbReference>
<evidence type="ECO:0000259" key="11">
    <source>
        <dbReference type="PROSITE" id="PS50113"/>
    </source>
</evidence>
<reference evidence="12" key="2">
    <citation type="journal article" date="2022" name="Proc. Natl. Acad. Sci. U.S.A.">
        <title>Diploid-dominant life cycles characterize the early evolution of Fungi.</title>
        <authorList>
            <person name="Amses K.R."/>
            <person name="Simmons D.R."/>
            <person name="Longcore J.E."/>
            <person name="Mondo S.J."/>
            <person name="Seto K."/>
            <person name="Jeronimo G.H."/>
            <person name="Bonds A.E."/>
            <person name="Quandt C.A."/>
            <person name="Davis W.J."/>
            <person name="Chang Y."/>
            <person name="Federici B.A."/>
            <person name="Kuo A."/>
            <person name="LaButti K."/>
            <person name="Pangilinan J."/>
            <person name="Andreopoulos W."/>
            <person name="Tritt A."/>
            <person name="Riley R."/>
            <person name="Hundley H."/>
            <person name="Johnson J."/>
            <person name="Lipzen A."/>
            <person name="Barry K."/>
            <person name="Lang B.F."/>
            <person name="Cuomo C.A."/>
            <person name="Buchler N.E."/>
            <person name="Grigoriev I.V."/>
            <person name="Spatafora J.W."/>
            <person name="Stajich J.E."/>
            <person name="James T.Y."/>
        </authorList>
    </citation>
    <scope>NUCLEOTIDE SEQUENCE</scope>
    <source>
        <strain evidence="12">AG</strain>
    </source>
</reference>
<feature type="region of interest" description="Disordered" evidence="7">
    <location>
        <begin position="175"/>
        <end position="197"/>
    </location>
</feature>
<keyword evidence="4" id="KW-0808">Transferase</keyword>
<evidence type="ECO:0000259" key="10">
    <source>
        <dbReference type="PROSITE" id="PS50112"/>
    </source>
</evidence>
<evidence type="ECO:0000313" key="12">
    <source>
        <dbReference type="EMBL" id="KAI8576608.1"/>
    </source>
</evidence>
<feature type="domain" description="PAS" evidence="10">
    <location>
        <begin position="43"/>
        <end position="104"/>
    </location>
</feature>
<dbReference type="InterPro" id="IPR004358">
    <property type="entry name" value="Sig_transdc_His_kin-like_C"/>
</dbReference>
<evidence type="ECO:0000256" key="2">
    <source>
        <dbReference type="ARBA" id="ARBA00012438"/>
    </source>
</evidence>
<dbReference type="InterPro" id="IPR001610">
    <property type="entry name" value="PAC"/>
</dbReference>
<comment type="caution">
    <text evidence="12">The sequence shown here is derived from an EMBL/GenBank/DDBJ whole genome shotgun (WGS) entry which is preliminary data.</text>
</comment>
<dbReference type="RefSeq" id="XP_051441612.1">
    <property type="nucleotide sequence ID" value="XM_051591406.1"/>
</dbReference>
<dbReference type="InterPro" id="IPR013655">
    <property type="entry name" value="PAS_fold_3"/>
</dbReference>
<dbReference type="InterPro" id="IPR001789">
    <property type="entry name" value="Sig_transdc_resp-reg_receiver"/>
</dbReference>
<dbReference type="SUPFAM" id="SSF52172">
    <property type="entry name" value="CheY-like"/>
    <property type="match status" value="1"/>
</dbReference>
<keyword evidence="3 6" id="KW-0597">Phosphoprotein</keyword>
<evidence type="ECO:0000259" key="9">
    <source>
        <dbReference type="PROSITE" id="PS50110"/>
    </source>
</evidence>
<dbReference type="SMART" id="SM00091">
    <property type="entry name" value="PAS"/>
    <property type="match status" value="1"/>
</dbReference>
<accession>A0AAD5E3R6</accession>
<dbReference type="Pfam" id="PF08447">
    <property type="entry name" value="PAS_3"/>
    <property type="match status" value="1"/>
</dbReference>